<name>A0AA87ZPC7_FICCA</name>
<dbReference type="EMBL" id="BTGU01000011">
    <property type="protein sequence ID" value="GMN40844.1"/>
    <property type="molecule type" value="Genomic_DNA"/>
</dbReference>
<protein>
    <submittedName>
        <fullName evidence="2">Uncharacterized protein</fullName>
    </submittedName>
</protein>
<comment type="caution">
    <text evidence="2">The sequence shown here is derived from an EMBL/GenBank/DDBJ whole genome shotgun (WGS) entry which is preliminary data.</text>
</comment>
<organism evidence="2 3">
    <name type="scientific">Ficus carica</name>
    <name type="common">Common fig</name>
    <dbReference type="NCBI Taxonomy" id="3494"/>
    <lineage>
        <taxon>Eukaryota</taxon>
        <taxon>Viridiplantae</taxon>
        <taxon>Streptophyta</taxon>
        <taxon>Embryophyta</taxon>
        <taxon>Tracheophyta</taxon>
        <taxon>Spermatophyta</taxon>
        <taxon>Magnoliopsida</taxon>
        <taxon>eudicotyledons</taxon>
        <taxon>Gunneridae</taxon>
        <taxon>Pentapetalae</taxon>
        <taxon>rosids</taxon>
        <taxon>fabids</taxon>
        <taxon>Rosales</taxon>
        <taxon>Moraceae</taxon>
        <taxon>Ficeae</taxon>
        <taxon>Ficus</taxon>
    </lineage>
</organism>
<sequence>MNKKLQQLKASKKKQLQSHKAYYKTRKEDKILHGQRKKQAASQSPHSINKPPHTHLHRLEHLFLLINNKAVGID</sequence>
<dbReference type="Proteomes" id="UP001187192">
    <property type="component" value="Unassembled WGS sequence"/>
</dbReference>
<evidence type="ECO:0000256" key="1">
    <source>
        <dbReference type="SAM" id="MobiDB-lite"/>
    </source>
</evidence>
<feature type="region of interest" description="Disordered" evidence="1">
    <location>
        <begin position="1"/>
        <end position="55"/>
    </location>
</feature>
<proteinExistence type="predicted"/>
<reference evidence="2" key="1">
    <citation type="submission" date="2023-07" db="EMBL/GenBank/DDBJ databases">
        <title>draft genome sequence of fig (Ficus carica).</title>
        <authorList>
            <person name="Takahashi T."/>
            <person name="Nishimura K."/>
        </authorList>
    </citation>
    <scope>NUCLEOTIDE SEQUENCE</scope>
</reference>
<evidence type="ECO:0000313" key="3">
    <source>
        <dbReference type="Proteomes" id="UP001187192"/>
    </source>
</evidence>
<feature type="compositionally biased region" description="Basic residues" evidence="1">
    <location>
        <begin position="10"/>
        <end position="24"/>
    </location>
</feature>
<dbReference type="AlphaFoldDB" id="A0AA87ZPC7"/>
<keyword evidence="3" id="KW-1185">Reference proteome</keyword>
<gene>
    <name evidence="2" type="ORF">TIFTF001_010071</name>
</gene>
<accession>A0AA87ZPC7</accession>
<evidence type="ECO:0000313" key="2">
    <source>
        <dbReference type="EMBL" id="GMN40844.1"/>
    </source>
</evidence>